<evidence type="ECO:0000256" key="1">
    <source>
        <dbReference type="PIRSR" id="PIRSR000705-1"/>
    </source>
</evidence>
<sequence>MLIAISGMVASGKSSLSKRLFSYFSNSKILLEYEENDKVFSQFLEWLYNKNGSIDFAFQSYIVQNYSRNLKQALNEKHDYIFADRFNQEHFIFAKNKLTLKPKKYLRAYEALFDVLISEDKLPDLVIYLDFNFEEFKKRIFKRNRLVETTTFENNLDYWKHLHQIYKQEFINQQKKFNFNVVYLDTNNKNEEEVFNEAINIIKRYKQNKNEN</sequence>
<evidence type="ECO:0000256" key="2">
    <source>
        <dbReference type="PIRSR" id="PIRSR000705-3"/>
    </source>
</evidence>
<dbReference type="InterPro" id="IPR050566">
    <property type="entry name" value="Deoxyribonucleoside_kinase"/>
</dbReference>
<dbReference type="InterPro" id="IPR002624">
    <property type="entry name" value="DCK/DGK"/>
</dbReference>
<dbReference type="AlphaFoldDB" id="A0AAW6HQE4"/>
<proteinExistence type="predicted"/>
<keyword evidence="2" id="KW-0547">Nucleotide-binding</keyword>
<dbReference type="Proteomes" id="UP001220940">
    <property type="component" value="Unassembled WGS sequence"/>
</dbReference>
<feature type="binding site" evidence="2">
    <location>
        <begin position="139"/>
        <end position="143"/>
    </location>
    <ligand>
        <name>ATP</name>
        <dbReference type="ChEBI" id="CHEBI:30616"/>
    </ligand>
</feature>
<reference evidence="5 7" key="1">
    <citation type="submission" date="2021-11" db="EMBL/GenBank/DDBJ databases">
        <title>Description of Mycoplasma bradburyaesp. nov.from sea birds: a tribute to a great mycoplasmologist.</title>
        <authorList>
            <person name="Ramirez A.S."/>
            <person name="Poveda C."/>
            <person name="Suarez-Perez A."/>
            <person name="Rosales R.S."/>
            <person name="Dijkman R."/>
            <person name="Feberwee A."/>
            <person name="Spergser J."/>
            <person name="Szostak M.P."/>
            <person name="Ressel L."/>
            <person name="Calabuig P."/>
            <person name="Catania S."/>
            <person name="Gobbo F."/>
            <person name="Timofte D."/>
            <person name="Poveda J.B."/>
        </authorList>
    </citation>
    <scope>NUCLEOTIDE SEQUENCE</scope>
    <source>
        <strain evidence="4 7">T158</strain>
        <strain evidence="5">T264</strain>
    </source>
</reference>
<evidence type="ECO:0000313" key="7">
    <source>
        <dbReference type="Proteomes" id="UP001220940"/>
    </source>
</evidence>
<evidence type="ECO:0000313" key="4">
    <source>
        <dbReference type="EMBL" id="MDC4182054.1"/>
    </source>
</evidence>
<dbReference type="Proteomes" id="UP001216384">
    <property type="component" value="Unassembled WGS sequence"/>
</dbReference>
<dbReference type="EMBL" id="JAJHZM010000012">
    <property type="protein sequence ID" value="MDC4182054.1"/>
    <property type="molecule type" value="Genomic_DNA"/>
</dbReference>
<name>A0AAW6HQE4_9MOLU</name>
<gene>
    <name evidence="4" type="ORF">LNO68_02510</name>
    <name evidence="5" type="ORF">LNO71_02455</name>
</gene>
<comment type="caution">
    <text evidence="5">The sequence shown here is derived from an EMBL/GenBank/DDBJ whole genome shotgun (WGS) entry which is preliminary data.</text>
</comment>
<dbReference type="GO" id="GO:0019136">
    <property type="term" value="F:deoxynucleoside kinase activity"/>
    <property type="evidence" value="ECO:0007669"/>
    <property type="project" value="InterPro"/>
</dbReference>
<dbReference type="Gene3D" id="3.40.50.300">
    <property type="entry name" value="P-loop containing nucleotide triphosphate hydrolases"/>
    <property type="match status" value="1"/>
</dbReference>
<accession>A0AAW6HQE4</accession>
<feature type="active site" description="Proton acceptor" evidence="1">
    <location>
        <position position="84"/>
    </location>
</feature>
<keyword evidence="5" id="KW-0418">Kinase</keyword>
<dbReference type="PANTHER" id="PTHR10513">
    <property type="entry name" value="DEOXYNUCLEOSIDE KINASE"/>
    <property type="match status" value="1"/>
</dbReference>
<keyword evidence="7" id="KW-1185">Reference proteome</keyword>
<feature type="binding site" evidence="2">
    <location>
        <begin position="7"/>
        <end position="15"/>
    </location>
    <ligand>
        <name>ATP</name>
        <dbReference type="ChEBI" id="CHEBI:30616"/>
    </ligand>
</feature>
<keyword evidence="2" id="KW-0067">ATP-binding</keyword>
<dbReference type="GO" id="GO:0005737">
    <property type="term" value="C:cytoplasm"/>
    <property type="evidence" value="ECO:0007669"/>
    <property type="project" value="TreeGrafter"/>
</dbReference>
<dbReference type="RefSeq" id="WP_255034386.1">
    <property type="nucleotide sequence ID" value="NZ_CP101414.1"/>
</dbReference>
<dbReference type="CDD" id="cd01673">
    <property type="entry name" value="dNK"/>
    <property type="match status" value="1"/>
</dbReference>
<dbReference type="PIRSF" id="PIRSF000705">
    <property type="entry name" value="DNK"/>
    <property type="match status" value="1"/>
</dbReference>
<organism evidence="5 6">
    <name type="scientific">Mycoplasma bradburyae</name>
    <dbReference type="NCBI Taxonomy" id="2963128"/>
    <lineage>
        <taxon>Bacteria</taxon>
        <taxon>Bacillati</taxon>
        <taxon>Mycoplasmatota</taxon>
        <taxon>Mollicutes</taxon>
        <taxon>Mycoplasmataceae</taxon>
        <taxon>Mycoplasma</taxon>
    </lineage>
</organism>
<protein>
    <submittedName>
        <fullName evidence="5">Deoxynucleoside kinase</fullName>
    </submittedName>
</protein>
<dbReference type="EMBL" id="JAJHZP010000014">
    <property type="protein sequence ID" value="MDC4183501.1"/>
    <property type="molecule type" value="Genomic_DNA"/>
</dbReference>
<dbReference type="GO" id="GO:0005524">
    <property type="term" value="F:ATP binding"/>
    <property type="evidence" value="ECO:0007669"/>
    <property type="project" value="UniProtKB-KW"/>
</dbReference>
<dbReference type="PANTHER" id="PTHR10513:SF35">
    <property type="entry name" value="DEOXYADENOSINE KINASE"/>
    <property type="match status" value="1"/>
</dbReference>
<dbReference type="InterPro" id="IPR031314">
    <property type="entry name" value="DNK_dom"/>
</dbReference>
<evidence type="ECO:0000259" key="3">
    <source>
        <dbReference type="Pfam" id="PF01712"/>
    </source>
</evidence>
<feature type="domain" description="Deoxynucleoside kinase" evidence="3">
    <location>
        <begin position="3"/>
        <end position="202"/>
    </location>
</feature>
<evidence type="ECO:0000313" key="6">
    <source>
        <dbReference type="Proteomes" id="UP001216384"/>
    </source>
</evidence>
<evidence type="ECO:0000313" key="5">
    <source>
        <dbReference type="EMBL" id="MDC4183501.1"/>
    </source>
</evidence>
<dbReference type="SUPFAM" id="SSF52540">
    <property type="entry name" value="P-loop containing nucleoside triphosphate hydrolases"/>
    <property type="match status" value="1"/>
</dbReference>
<dbReference type="InterPro" id="IPR027417">
    <property type="entry name" value="P-loop_NTPase"/>
</dbReference>
<dbReference type="Pfam" id="PF01712">
    <property type="entry name" value="dNK"/>
    <property type="match status" value="1"/>
</dbReference>
<keyword evidence="5" id="KW-0808">Transferase</keyword>